<dbReference type="GO" id="GO:0140224">
    <property type="term" value="C:SLAC complex"/>
    <property type="evidence" value="ECO:0007669"/>
    <property type="project" value="EnsemblFungi"/>
</dbReference>
<dbReference type="CDD" id="cd01205">
    <property type="entry name" value="EVH1_WASP-like"/>
    <property type="match status" value="1"/>
</dbReference>
<dbReference type="GO" id="GO:0030479">
    <property type="term" value="C:actin cortical patch"/>
    <property type="evidence" value="ECO:0007669"/>
    <property type="project" value="EnsemblFungi"/>
</dbReference>
<dbReference type="VEuPathDB" id="FungiDB:GVI51_G09581"/>
<dbReference type="InterPro" id="IPR003124">
    <property type="entry name" value="WH2_dom"/>
</dbReference>
<feature type="compositionally biased region" description="Pro residues" evidence="2">
    <location>
        <begin position="334"/>
        <end position="353"/>
    </location>
</feature>
<evidence type="ECO:0000259" key="4">
    <source>
        <dbReference type="PROSITE" id="PS51082"/>
    </source>
</evidence>
<dbReference type="Gene3D" id="2.30.29.30">
    <property type="entry name" value="Pleckstrin-homology domain (PH domain)/Phosphotyrosine-binding domain (PTB)"/>
    <property type="match status" value="1"/>
</dbReference>
<sequence length="643" mass="68612">MGLLSSADKEIIKRALPKSSNKIIDVTVARLYIAYPDPNEWQYTGLSGAIALVDDLVGNTFFLKLVDINGHRGVLWDQELYVNFEYNQDRTFFHTFEMESCYAGLLFVDLSEAAHFHKRVEKRQKYASKKTLNNKNAVAMAVKVTKENASKVTHGPRGEALIDNQRQRYTMDKVEQLPNTRKKAPPPPPPSAEPAPESTPDLTQSETTTTFNSPSPAPQTETPQPAENTETQTSPQQHQKHKVPPLPDFMQGQPSGAPPPAPPSFPQAPGQPQPQSNNPFPIPVPQPPQSTSAQAGNFPFPVPQEPARNFSSPSQFNQPYQPGQPAFGQQNRAVPPPPPNAQRPVPQLPPGNRPVPSTGSRPPPPPSRRGPAPPPPPHRNFSAPSGQQSMQTGAVQHSTRRGPVPPPPPRGARPIPPPPQSNNFGSVPATQSQQQTPVYQQPQQPQFNAQQVSQQQAYQPPPPPPLPTNQQAYQQQQPPPPPPVSSQPAFQQGQQAQAPPPPPPLPVQNTSSVSPSNGAPAAPPPPPAFLSGTPGQSQPPAPGGQINETTGDPGRDALLASIRGAGGIGALRKVDKSQLDKPSALLQEARGEPVQTSQPKPTGGAGAPPGGPGGSLADALAAALNQRKNKVGAGDDYDNGDDW</sequence>
<name>A0A0W0D709_CANGB</name>
<feature type="compositionally biased region" description="Polar residues" evidence="2">
    <location>
        <begin position="421"/>
        <end position="430"/>
    </location>
</feature>
<dbReference type="GO" id="GO:0032233">
    <property type="term" value="P:positive regulation of actin filament bundle assembly"/>
    <property type="evidence" value="ECO:0007669"/>
    <property type="project" value="EnsemblFungi"/>
</dbReference>
<dbReference type="Pfam" id="PF02205">
    <property type="entry name" value="WH2"/>
    <property type="match status" value="1"/>
</dbReference>
<feature type="compositionally biased region" description="Gly residues" evidence="2">
    <location>
        <begin position="603"/>
        <end position="614"/>
    </location>
</feature>
<dbReference type="PROSITE" id="PS50229">
    <property type="entry name" value="WH1"/>
    <property type="match status" value="1"/>
</dbReference>
<keyword evidence="1" id="KW-0597">Phosphoprotein</keyword>
<feature type="domain" description="WH2" evidence="4">
    <location>
        <begin position="554"/>
        <end position="574"/>
    </location>
</feature>
<dbReference type="EMBL" id="LLZZ01000110">
    <property type="protein sequence ID" value="KTB06172.1"/>
    <property type="molecule type" value="Genomic_DNA"/>
</dbReference>
<feature type="compositionally biased region" description="Basic and acidic residues" evidence="2">
    <location>
        <begin position="165"/>
        <end position="175"/>
    </location>
</feature>
<comment type="caution">
    <text evidence="5">The sequence shown here is derived from an EMBL/GenBank/DDBJ whole genome shotgun (WGS) entry which is preliminary data.</text>
</comment>
<feature type="compositionally biased region" description="Polar residues" evidence="2">
    <location>
        <begin position="309"/>
        <end position="321"/>
    </location>
</feature>
<reference evidence="5 6" key="1">
    <citation type="submission" date="2015-10" db="EMBL/GenBank/DDBJ databases">
        <title>Draft genomes sequences of Candida glabrata isolates 1A, 1B, 2A, 2B, 3A and 3B.</title>
        <authorList>
            <person name="Haavelsrud O.E."/>
            <person name="Gaustad P."/>
        </authorList>
    </citation>
    <scope>NUCLEOTIDE SEQUENCE [LARGE SCALE GENOMIC DNA]</scope>
    <source>
        <strain evidence="5">910700640</strain>
    </source>
</reference>
<dbReference type="InterPro" id="IPR000697">
    <property type="entry name" value="WH1/EVH1_dom"/>
</dbReference>
<dbReference type="GO" id="GO:0071933">
    <property type="term" value="F:Arp2/3 complex binding"/>
    <property type="evidence" value="ECO:0007669"/>
    <property type="project" value="EnsemblFungi"/>
</dbReference>
<dbReference type="AlphaFoldDB" id="A0A0W0D709"/>
<feature type="compositionally biased region" description="Polar residues" evidence="2">
    <location>
        <begin position="200"/>
        <end position="237"/>
    </location>
</feature>
<feature type="compositionally biased region" description="Polar residues" evidence="2">
    <location>
        <begin position="386"/>
        <end position="397"/>
    </location>
</feature>
<dbReference type="GO" id="GO:0045010">
    <property type="term" value="P:actin nucleation"/>
    <property type="evidence" value="ECO:0007669"/>
    <property type="project" value="EnsemblFungi"/>
</dbReference>
<evidence type="ECO:0000259" key="3">
    <source>
        <dbReference type="PROSITE" id="PS50229"/>
    </source>
</evidence>
<evidence type="ECO:0000256" key="2">
    <source>
        <dbReference type="SAM" id="MobiDB-lite"/>
    </source>
</evidence>
<dbReference type="VEuPathDB" id="FungiDB:B1J91_G09735g"/>
<dbReference type="GO" id="GO:0051666">
    <property type="term" value="P:actin cortical patch localization"/>
    <property type="evidence" value="ECO:0007669"/>
    <property type="project" value="EnsemblFungi"/>
</dbReference>
<proteinExistence type="predicted"/>
<feature type="region of interest" description="Disordered" evidence="2">
    <location>
        <begin position="148"/>
        <end position="558"/>
    </location>
</feature>
<dbReference type="VEuPathDB" id="FungiDB:CAGL0G09735g"/>
<organism evidence="5 6">
    <name type="scientific">Candida glabrata</name>
    <name type="common">Yeast</name>
    <name type="synonym">Torulopsis glabrata</name>
    <dbReference type="NCBI Taxonomy" id="5478"/>
    <lineage>
        <taxon>Eukaryota</taxon>
        <taxon>Fungi</taxon>
        <taxon>Dikarya</taxon>
        <taxon>Ascomycota</taxon>
        <taxon>Saccharomycotina</taxon>
        <taxon>Saccharomycetes</taxon>
        <taxon>Saccharomycetales</taxon>
        <taxon>Saccharomycetaceae</taxon>
        <taxon>Nakaseomyces</taxon>
    </lineage>
</organism>
<dbReference type="Pfam" id="PF00568">
    <property type="entry name" value="WH1"/>
    <property type="match status" value="1"/>
</dbReference>
<dbReference type="SMART" id="SM00461">
    <property type="entry name" value="WH1"/>
    <property type="match status" value="1"/>
</dbReference>
<evidence type="ECO:0000313" key="5">
    <source>
        <dbReference type="EMBL" id="KTB06172.1"/>
    </source>
</evidence>
<dbReference type="FunFam" id="2.30.29.30:FF:000281">
    <property type="entry name" value="Actin associated protein"/>
    <property type="match status" value="1"/>
</dbReference>
<feature type="domain" description="WH1" evidence="3">
    <location>
        <begin position="16"/>
        <end position="127"/>
    </location>
</feature>
<dbReference type="GO" id="GO:0003779">
    <property type="term" value="F:actin binding"/>
    <property type="evidence" value="ECO:0007669"/>
    <property type="project" value="EnsemblFungi"/>
</dbReference>
<feature type="compositionally biased region" description="Low complexity" evidence="2">
    <location>
        <begin position="486"/>
        <end position="497"/>
    </location>
</feature>
<dbReference type="PROSITE" id="PS51082">
    <property type="entry name" value="WH2"/>
    <property type="match status" value="1"/>
</dbReference>
<dbReference type="InterPro" id="IPR011993">
    <property type="entry name" value="PH-like_dom_sf"/>
</dbReference>
<feature type="region of interest" description="Disordered" evidence="2">
    <location>
        <begin position="573"/>
        <end position="622"/>
    </location>
</feature>
<feature type="compositionally biased region" description="Pro residues" evidence="2">
    <location>
        <begin position="361"/>
        <end position="378"/>
    </location>
</feature>
<dbReference type="GO" id="GO:0030041">
    <property type="term" value="P:actin filament polymerization"/>
    <property type="evidence" value="ECO:0007669"/>
    <property type="project" value="EnsemblFungi"/>
</dbReference>
<accession>A0A0W0D709</accession>
<dbReference type="SUPFAM" id="SSF50729">
    <property type="entry name" value="PH domain-like"/>
    <property type="match status" value="1"/>
</dbReference>
<dbReference type="InterPro" id="IPR033927">
    <property type="entry name" value="WASPfam_EVH1"/>
</dbReference>
<gene>
    <name evidence="5" type="ORF">AO440_001883</name>
</gene>
<protein>
    <submittedName>
        <fullName evidence="5">Proline-rich protein LAS17</fullName>
    </submittedName>
</protein>
<dbReference type="Proteomes" id="UP000054886">
    <property type="component" value="Unassembled WGS sequence"/>
</dbReference>
<evidence type="ECO:0000313" key="6">
    <source>
        <dbReference type="Proteomes" id="UP000054886"/>
    </source>
</evidence>
<feature type="compositionally biased region" description="Low complexity" evidence="2">
    <location>
        <begin position="431"/>
        <end position="458"/>
    </location>
</feature>
<evidence type="ECO:0000256" key="1">
    <source>
        <dbReference type="ARBA" id="ARBA00022553"/>
    </source>
</evidence>
<feature type="compositionally biased region" description="Pro residues" evidence="2">
    <location>
        <begin position="256"/>
        <end position="272"/>
    </location>
</feature>
<dbReference type="VEuPathDB" id="FungiDB:GWK60_G09449"/>
<feature type="compositionally biased region" description="Pro residues" evidence="2">
    <location>
        <begin position="403"/>
        <end position="420"/>
    </location>
</feature>
<dbReference type="GO" id="GO:2000601">
    <property type="term" value="P:positive regulation of Arp2/3 complex-mediated actin nucleation"/>
    <property type="evidence" value="ECO:0007669"/>
    <property type="project" value="EnsemblFungi"/>
</dbReference>